<evidence type="ECO:0000259" key="10">
    <source>
        <dbReference type="PROSITE" id="PS50011"/>
    </source>
</evidence>
<evidence type="ECO:0000313" key="12">
    <source>
        <dbReference type="Proteomes" id="UP001183648"/>
    </source>
</evidence>
<evidence type="ECO:0000313" key="11">
    <source>
        <dbReference type="EMBL" id="MDR7364204.1"/>
    </source>
</evidence>
<evidence type="ECO:0000256" key="4">
    <source>
        <dbReference type="ARBA" id="ARBA00022741"/>
    </source>
</evidence>
<organism evidence="11 12">
    <name type="scientific">Nocardioides marmoribigeumensis</name>
    <dbReference type="NCBI Taxonomy" id="433649"/>
    <lineage>
        <taxon>Bacteria</taxon>
        <taxon>Bacillati</taxon>
        <taxon>Actinomycetota</taxon>
        <taxon>Actinomycetes</taxon>
        <taxon>Propionibacteriales</taxon>
        <taxon>Nocardioidaceae</taxon>
        <taxon>Nocardioides</taxon>
    </lineage>
</organism>
<evidence type="ECO:0000256" key="2">
    <source>
        <dbReference type="ARBA" id="ARBA00022527"/>
    </source>
</evidence>
<dbReference type="InterPro" id="IPR017441">
    <property type="entry name" value="Protein_kinase_ATP_BS"/>
</dbReference>
<gene>
    <name evidence="11" type="ORF">J2S63_003757</name>
</gene>
<evidence type="ECO:0000256" key="7">
    <source>
        <dbReference type="PROSITE-ProRule" id="PRU10141"/>
    </source>
</evidence>
<dbReference type="PANTHER" id="PTHR43289">
    <property type="entry name" value="MITOGEN-ACTIVATED PROTEIN KINASE KINASE KINASE 20-RELATED"/>
    <property type="match status" value="1"/>
</dbReference>
<keyword evidence="9" id="KW-1133">Transmembrane helix</keyword>
<protein>
    <recommendedName>
        <fullName evidence="1">non-specific serine/threonine protein kinase</fullName>
        <ecNumber evidence="1">2.7.11.1</ecNumber>
    </recommendedName>
</protein>
<dbReference type="EC" id="2.7.11.1" evidence="1"/>
<dbReference type="Proteomes" id="UP001183648">
    <property type="component" value="Unassembled WGS sequence"/>
</dbReference>
<feature type="compositionally biased region" description="Low complexity" evidence="8">
    <location>
        <begin position="390"/>
        <end position="405"/>
    </location>
</feature>
<feature type="domain" description="Protein kinase" evidence="10">
    <location>
        <begin position="6"/>
        <end position="259"/>
    </location>
</feature>
<proteinExistence type="predicted"/>
<dbReference type="PROSITE" id="PS00108">
    <property type="entry name" value="PROTEIN_KINASE_ST"/>
    <property type="match status" value="1"/>
</dbReference>
<evidence type="ECO:0000256" key="5">
    <source>
        <dbReference type="ARBA" id="ARBA00022777"/>
    </source>
</evidence>
<feature type="region of interest" description="Disordered" evidence="8">
    <location>
        <begin position="296"/>
        <end position="340"/>
    </location>
</feature>
<dbReference type="InterPro" id="IPR011009">
    <property type="entry name" value="Kinase-like_dom_sf"/>
</dbReference>
<accession>A0ABU2C0Q6</accession>
<dbReference type="GO" id="GO:0004674">
    <property type="term" value="F:protein serine/threonine kinase activity"/>
    <property type="evidence" value="ECO:0007669"/>
    <property type="project" value="UniProtKB-KW"/>
</dbReference>
<dbReference type="PANTHER" id="PTHR43289:SF6">
    <property type="entry name" value="SERINE_THREONINE-PROTEIN KINASE NEKL-3"/>
    <property type="match status" value="1"/>
</dbReference>
<evidence type="ECO:0000256" key="6">
    <source>
        <dbReference type="ARBA" id="ARBA00022840"/>
    </source>
</evidence>
<dbReference type="RefSeq" id="WP_310305596.1">
    <property type="nucleotide sequence ID" value="NZ_BAAAPS010000005.1"/>
</dbReference>
<evidence type="ECO:0000256" key="1">
    <source>
        <dbReference type="ARBA" id="ARBA00012513"/>
    </source>
</evidence>
<dbReference type="Pfam" id="PF00069">
    <property type="entry name" value="Pkinase"/>
    <property type="match status" value="1"/>
</dbReference>
<reference evidence="11 12" key="1">
    <citation type="submission" date="2023-07" db="EMBL/GenBank/DDBJ databases">
        <title>Sequencing the genomes of 1000 actinobacteria strains.</title>
        <authorList>
            <person name="Klenk H.-P."/>
        </authorList>
    </citation>
    <scope>NUCLEOTIDE SEQUENCE [LARGE SCALE GENOMIC DNA]</scope>
    <source>
        <strain evidence="11 12">DSM 19426</strain>
    </source>
</reference>
<feature type="binding site" evidence="7">
    <location>
        <position position="35"/>
    </location>
    <ligand>
        <name>ATP</name>
        <dbReference type="ChEBI" id="CHEBI:30616"/>
    </ligand>
</feature>
<dbReference type="InterPro" id="IPR008271">
    <property type="entry name" value="Ser/Thr_kinase_AS"/>
</dbReference>
<dbReference type="Gene3D" id="1.10.510.10">
    <property type="entry name" value="Transferase(Phosphotransferase) domain 1"/>
    <property type="match status" value="1"/>
</dbReference>
<feature type="compositionally biased region" description="Pro residues" evidence="8">
    <location>
        <begin position="316"/>
        <end position="326"/>
    </location>
</feature>
<evidence type="ECO:0000256" key="9">
    <source>
        <dbReference type="SAM" id="Phobius"/>
    </source>
</evidence>
<dbReference type="PROSITE" id="PS00107">
    <property type="entry name" value="PROTEIN_KINASE_ATP"/>
    <property type="match status" value="1"/>
</dbReference>
<dbReference type="SMART" id="SM00220">
    <property type="entry name" value="S_TKc"/>
    <property type="match status" value="1"/>
</dbReference>
<keyword evidence="2 11" id="KW-0723">Serine/threonine-protein kinase</keyword>
<evidence type="ECO:0000256" key="3">
    <source>
        <dbReference type="ARBA" id="ARBA00022679"/>
    </source>
</evidence>
<feature type="transmembrane region" description="Helical" evidence="9">
    <location>
        <begin position="343"/>
        <end position="364"/>
    </location>
</feature>
<keyword evidence="6 7" id="KW-0067">ATP-binding</keyword>
<keyword evidence="4 7" id="KW-0547">Nucleotide-binding</keyword>
<keyword evidence="12" id="KW-1185">Reference proteome</keyword>
<keyword evidence="5 11" id="KW-0418">Kinase</keyword>
<dbReference type="CDD" id="cd14014">
    <property type="entry name" value="STKc_PknB_like"/>
    <property type="match status" value="1"/>
</dbReference>
<dbReference type="Gene3D" id="3.30.200.20">
    <property type="entry name" value="Phosphorylase Kinase, domain 1"/>
    <property type="match status" value="1"/>
</dbReference>
<dbReference type="EMBL" id="JAVDYG010000001">
    <property type="protein sequence ID" value="MDR7364204.1"/>
    <property type="molecule type" value="Genomic_DNA"/>
</dbReference>
<keyword evidence="9" id="KW-0812">Transmembrane</keyword>
<feature type="region of interest" description="Disordered" evidence="8">
    <location>
        <begin position="365"/>
        <end position="405"/>
    </location>
</feature>
<keyword evidence="9" id="KW-0472">Membrane</keyword>
<keyword evidence="3" id="KW-0808">Transferase</keyword>
<name>A0ABU2C0Q6_9ACTN</name>
<dbReference type="InterPro" id="IPR000719">
    <property type="entry name" value="Prot_kinase_dom"/>
</dbReference>
<evidence type="ECO:0000256" key="8">
    <source>
        <dbReference type="SAM" id="MobiDB-lite"/>
    </source>
</evidence>
<dbReference type="SUPFAM" id="SSF56112">
    <property type="entry name" value="Protein kinase-like (PK-like)"/>
    <property type="match status" value="1"/>
</dbReference>
<dbReference type="PROSITE" id="PS50011">
    <property type="entry name" value="PROTEIN_KINASE_DOM"/>
    <property type="match status" value="1"/>
</dbReference>
<sequence length="502" mass="52202">MIAGRYSLESEIGRGGMGIVWRGRDQVLDREVALKRIGFAPGGSSPDLDRAAREARLAAALHHPHVVSVFDLAVDDDEHWLVMEYVESRNLAQIVRDKGPLPPDAAAGLLAQVADALAAAHAAGIVHRDVKPSNILVSTSGDAKIADFGIARAKADATLTQTGMVTGSPAYLAPEIASGEQASPASDAWSLGATLYHALVGRPPYDVGDNVVGAMYRIVHEKPPRVDAATAGWLGPVLEATMATDPAARWSLAQVRDVLRGGPGAPMPPVPVGPTRTLETETDAEDHDGTAVLAAGAAGSAGEPRTEQAPRGSAPPAVPPIAPEPRPSGRRGRPGGSGRSRRVGAWVLAAVVLVAVLVLGIAILNGGDDSPQAGKPARDESPSASDSTKPSPSDQQSAQAGASAADMRSFVEDYLSTVTSDRRSAWKMLTPEFQRQSGGYGSYSGFWGTIESATPGDISADPDRMLVSYGVTYTKKDGSTVSDSVTLQLRQEGDTLLIAGES</sequence>
<comment type="caution">
    <text evidence="11">The sequence shown here is derived from an EMBL/GenBank/DDBJ whole genome shotgun (WGS) entry which is preliminary data.</text>
</comment>